<dbReference type="AlphaFoldDB" id="A0A512PHH5"/>
<dbReference type="EMBL" id="BKAL01000014">
    <property type="protein sequence ID" value="GEP70640.1"/>
    <property type="molecule type" value="Genomic_DNA"/>
</dbReference>
<feature type="transmembrane region" description="Helical" evidence="7">
    <location>
        <begin position="20"/>
        <end position="41"/>
    </location>
</feature>
<feature type="domain" description="VTT" evidence="8">
    <location>
        <begin position="48"/>
        <end position="175"/>
    </location>
</feature>
<evidence type="ECO:0000256" key="2">
    <source>
        <dbReference type="ARBA" id="ARBA00010792"/>
    </source>
</evidence>
<evidence type="ECO:0000259" key="8">
    <source>
        <dbReference type="Pfam" id="PF09335"/>
    </source>
</evidence>
<reference evidence="9 10" key="1">
    <citation type="submission" date="2019-07" db="EMBL/GenBank/DDBJ databases">
        <title>Whole genome shotgun sequence of Cellulomonas soli NBRC 109434.</title>
        <authorList>
            <person name="Hosoyama A."/>
            <person name="Uohara A."/>
            <person name="Ohji S."/>
            <person name="Ichikawa N."/>
        </authorList>
    </citation>
    <scope>NUCLEOTIDE SEQUENCE [LARGE SCALE GENOMIC DNA]</scope>
    <source>
        <strain evidence="9 10">NBRC 109434</strain>
    </source>
</reference>
<evidence type="ECO:0000313" key="10">
    <source>
        <dbReference type="Proteomes" id="UP000321798"/>
    </source>
</evidence>
<evidence type="ECO:0000256" key="1">
    <source>
        <dbReference type="ARBA" id="ARBA00004651"/>
    </source>
</evidence>
<dbReference type="GO" id="GO:0005886">
    <property type="term" value="C:plasma membrane"/>
    <property type="evidence" value="ECO:0007669"/>
    <property type="project" value="UniProtKB-SubCell"/>
</dbReference>
<feature type="transmembrane region" description="Helical" evidence="7">
    <location>
        <begin position="155"/>
        <end position="178"/>
    </location>
</feature>
<dbReference type="Proteomes" id="UP000321798">
    <property type="component" value="Unassembled WGS sequence"/>
</dbReference>
<dbReference type="InterPro" id="IPR032816">
    <property type="entry name" value="VTT_dom"/>
</dbReference>
<name>A0A512PHH5_9CELL</name>
<feature type="transmembrane region" description="Helical" evidence="7">
    <location>
        <begin position="72"/>
        <end position="94"/>
    </location>
</feature>
<keyword evidence="3" id="KW-1003">Cell membrane</keyword>
<gene>
    <name evidence="9" type="ORF">CSO01_33550</name>
</gene>
<dbReference type="InterPro" id="IPR051311">
    <property type="entry name" value="DedA_domain"/>
</dbReference>
<evidence type="ECO:0000256" key="3">
    <source>
        <dbReference type="ARBA" id="ARBA00022475"/>
    </source>
</evidence>
<keyword evidence="10" id="KW-1185">Reference proteome</keyword>
<evidence type="ECO:0000313" key="9">
    <source>
        <dbReference type="EMBL" id="GEP70640.1"/>
    </source>
</evidence>
<accession>A0A512PHH5</accession>
<evidence type="ECO:0000256" key="6">
    <source>
        <dbReference type="ARBA" id="ARBA00023136"/>
    </source>
</evidence>
<dbReference type="Pfam" id="PF09335">
    <property type="entry name" value="VTT_dom"/>
    <property type="match status" value="1"/>
</dbReference>
<evidence type="ECO:0000256" key="7">
    <source>
        <dbReference type="SAM" id="Phobius"/>
    </source>
</evidence>
<sequence>MTAGLLMLAPTDPATLTGVAGWAVHLMETLGVVGAALAIALENVFPPLPSEVILPLAGFTASQGSFGLLPAIVWTTVGSVVGAAVLYAVGAAIGRERTRALMARLPLVSVRDVERSEAFFARHGRTAVLAGRMLPVFRSLISIPAGVERMPMPEFLVLTAIGSAAWNTLFVCAGYLLGTRWGVVQQYVGALQWAVLAAVAALVAWFVVARVRAARVTDASDVRTPTH</sequence>
<evidence type="ECO:0000256" key="5">
    <source>
        <dbReference type="ARBA" id="ARBA00022989"/>
    </source>
</evidence>
<comment type="subcellular location">
    <subcellularLocation>
        <location evidence="1">Cell membrane</location>
        <topology evidence="1">Multi-pass membrane protein</topology>
    </subcellularLocation>
</comment>
<dbReference type="PANTHER" id="PTHR42709:SF6">
    <property type="entry name" value="UNDECAPRENYL PHOSPHATE TRANSPORTER A"/>
    <property type="match status" value="1"/>
</dbReference>
<organism evidence="9 10">
    <name type="scientific">Cellulomonas soli</name>
    <dbReference type="NCBI Taxonomy" id="931535"/>
    <lineage>
        <taxon>Bacteria</taxon>
        <taxon>Bacillati</taxon>
        <taxon>Actinomycetota</taxon>
        <taxon>Actinomycetes</taxon>
        <taxon>Micrococcales</taxon>
        <taxon>Cellulomonadaceae</taxon>
        <taxon>Cellulomonas</taxon>
    </lineage>
</organism>
<feature type="transmembrane region" description="Helical" evidence="7">
    <location>
        <begin position="190"/>
        <end position="208"/>
    </location>
</feature>
<keyword evidence="4 7" id="KW-0812">Transmembrane</keyword>
<proteinExistence type="inferred from homology"/>
<dbReference type="PANTHER" id="PTHR42709">
    <property type="entry name" value="ALKALINE PHOSPHATASE LIKE PROTEIN"/>
    <property type="match status" value="1"/>
</dbReference>
<keyword evidence="6 7" id="KW-0472">Membrane</keyword>
<evidence type="ECO:0000256" key="4">
    <source>
        <dbReference type="ARBA" id="ARBA00022692"/>
    </source>
</evidence>
<dbReference type="RefSeq" id="WP_371863673.1">
    <property type="nucleotide sequence ID" value="NZ_BAABBJ010000016.1"/>
</dbReference>
<comment type="caution">
    <text evidence="9">The sequence shown here is derived from an EMBL/GenBank/DDBJ whole genome shotgun (WGS) entry which is preliminary data.</text>
</comment>
<keyword evidence="5 7" id="KW-1133">Transmembrane helix</keyword>
<protein>
    <recommendedName>
        <fullName evidence="8">VTT domain-containing protein</fullName>
    </recommendedName>
</protein>
<comment type="similarity">
    <text evidence="2">Belongs to the DedA family.</text>
</comment>